<gene>
    <name evidence="1" type="ORF">GCM10025863_25510</name>
</gene>
<dbReference type="Proteomes" id="UP001321543">
    <property type="component" value="Chromosome"/>
</dbReference>
<accession>A0ABN6X5G5</accession>
<evidence type="ECO:0000313" key="2">
    <source>
        <dbReference type="Proteomes" id="UP001321543"/>
    </source>
</evidence>
<reference evidence="2" key="1">
    <citation type="journal article" date="2019" name="Int. J. Syst. Evol. Microbiol.">
        <title>The Global Catalogue of Microorganisms (GCM) 10K type strain sequencing project: providing services to taxonomists for standard genome sequencing and annotation.</title>
        <authorList>
            <consortium name="The Broad Institute Genomics Platform"/>
            <consortium name="The Broad Institute Genome Sequencing Center for Infectious Disease"/>
            <person name="Wu L."/>
            <person name="Ma J."/>
        </authorList>
    </citation>
    <scope>NUCLEOTIDE SEQUENCE [LARGE SCALE GENOMIC DNA]</scope>
    <source>
        <strain evidence="2">NBRC 106310</strain>
    </source>
</reference>
<organism evidence="1 2">
    <name type="scientific">Microbacterium suwonense</name>
    <dbReference type="NCBI Taxonomy" id="683047"/>
    <lineage>
        <taxon>Bacteria</taxon>
        <taxon>Bacillati</taxon>
        <taxon>Actinomycetota</taxon>
        <taxon>Actinomycetes</taxon>
        <taxon>Micrococcales</taxon>
        <taxon>Microbacteriaceae</taxon>
        <taxon>Microbacterium</taxon>
    </lineage>
</organism>
<sequence length="155" mass="16891">MNFDEAADTITAVLLGDREFSTVSIGADESVTLDGTMERGAVIESEHRAGAERVAEGLRMAASRLRPAGELVTVTRQELAMWFEGRDGLEEATPKCQRCLVPLTPHPTAEAWTCPSCGALTLAQRYFASPVGWKSCQRFLSEEYTEMLGPSPRPA</sequence>
<keyword evidence="2" id="KW-1185">Reference proteome</keyword>
<name>A0ABN6X5G5_9MICO</name>
<proteinExistence type="predicted"/>
<dbReference type="RefSeq" id="WP_286300386.1">
    <property type="nucleotide sequence ID" value="NZ_AP027728.1"/>
</dbReference>
<protein>
    <submittedName>
        <fullName evidence="1">Uncharacterized protein</fullName>
    </submittedName>
</protein>
<evidence type="ECO:0000313" key="1">
    <source>
        <dbReference type="EMBL" id="BDZ39937.1"/>
    </source>
</evidence>
<dbReference type="EMBL" id="AP027728">
    <property type="protein sequence ID" value="BDZ39937.1"/>
    <property type="molecule type" value="Genomic_DNA"/>
</dbReference>